<comment type="caution">
    <text evidence="11">The sequence shown here is derived from an EMBL/GenBank/DDBJ whole genome shotgun (WGS) entry which is preliminary data.</text>
</comment>
<evidence type="ECO:0000313" key="11">
    <source>
        <dbReference type="EMBL" id="KAL0571964.1"/>
    </source>
</evidence>
<keyword evidence="3" id="KW-0858">Xylan degradation</keyword>
<feature type="signal peptide" evidence="10">
    <location>
        <begin position="1"/>
        <end position="28"/>
    </location>
</feature>
<gene>
    <name evidence="11" type="ORF">V5O48_009990</name>
</gene>
<keyword evidence="7" id="KW-0106">Calcium</keyword>
<evidence type="ECO:0000256" key="7">
    <source>
        <dbReference type="ARBA" id="ARBA00022837"/>
    </source>
</evidence>
<evidence type="ECO:0000256" key="3">
    <source>
        <dbReference type="ARBA" id="ARBA00022651"/>
    </source>
</evidence>
<keyword evidence="12" id="KW-1185">Reference proteome</keyword>
<reference evidence="11 12" key="1">
    <citation type="submission" date="2024-02" db="EMBL/GenBank/DDBJ databases">
        <title>A draft genome for the cacao thread blight pathogen Marasmius crinis-equi.</title>
        <authorList>
            <person name="Cohen S.P."/>
            <person name="Baruah I.K."/>
            <person name="Amoako-Attah I."/>
            <person name="Bukari Y."/>
            <person name="Meinhardt L.W."/>
            <person name="Bailey B.A."/>
        </authorList>
    </citation>
    <scope>NUCLEOTIDE SEQUENCE [LARGE SCALE GENOMIC DNA]</scope>
    <source>
        <strain evidence="11 12">GH-76</strain>
    </source>
</reference>
<evidence type="ECO:0000256" key="8">
    <source>
        <dbReference type="ARBA" id="ARBA00023157"/>
    </source>
</evidence>
<keyword evidence="8" id="KW-1015">Disulfide bond</keyword>
<protein>
    <recommendedName>
        <fullName evidence="10">Carboxylic ester hydrolase</fullName>
        <ecNumber evidence="10">3.1.1.-</ecNumber>
    </recommendedName>
</protein>
<dbReference type="InterPro" id="IPR029058">
    <property type="entry name" value="AB_hydrolase_fold"/>
</dbReference>
<dbReference type="Proteomes" id="UP001465976">
    <property type="component" value="Unassembled WGS sequence"/>
</dbReference>
<keyword evidence="5 10" id="KW-0732">Signal</keyword>
<sequence length="540" mass="58733">MTMQTKTLNKAVSLLSCLAWSLVGLTSAASLDALASCGTFAQDPSHNESDYQIQRSKYYGRGSLNINNITNNVAFCRVYGQVPYGDNNTVNFELWLPEADSYRGSYLAVGNGGMAGTIDTSALLRGLSEGFAVAGGDSGHLASENNDGNGAPGIYLPYLHDQDQVLAWIRNSVALFTAPAKELVQKYYSRAAEKSYYVGCSTGGAQGFALAQYHPEVFDGIIAGSPGNWYSHLALSFLWNAQATPYQEHLTQETLDTITSAVLETCDKLDGVQDNLIEDPLACNFDLSTLACSSSESSPTNCLNDTQLAAAHAVYSGPHSSEYPSIYPGFSLSSEAEWALQLGSLADAFSIPILQNLVYDNLTYDPSQFDWDVSVGDVDERAGKFIDAIGSDLTAFRDRGGKLIVYQGWTDPFNAATWPIEHLQQIEDTMGGNVGEWMRLFMIPGEFIDKRKRLADCSPAMTGGGHCGAATSTFYKDVPGDYRTTKAIVDWAEDDIAPEEIKSESLPTQQGNWTRKLCAWPNTARFEGGDSRDWMSYTCA</sequence>
<evidence type="ECO:0000256" key="2">
    <source>
        <dbReference type="ARBA" id="ARBA00022487"/>
    </source>
</evidence>
<comment type="similarity">
    <text evidence="1 10">Belongs to the tannase family.</text>
</comment>
<dbReference type="EC" id="3.1.1.-" evidence="10"/>
<keyword evidence="6 10" id="KW-0378">Hydrolase</keyword>
<keyword evidence="2" id="KW-0719">Serine esterase</keyword>
<comment type="catalytic activity">
    <reaction evidence="9">
        <text>feruloyl-polysaccharide + H2O = ferulate + polysaccharide.</text>
        <dbReference type="EC" id="3.1.1.73"/>
    </reaction>
</comment>
<dbReference type="PANTHER" id="PTHR33938">
    <property type="entry name" value="FERULOYL ESTERASE B-RELATED"/>
    <property type="match status" value="1"/>
</dbReference>
<evidence type="ECO:0000313" key="12">
    <source>
        <dbReference type="Proteomes" id="UP001465976"/>
    </source>
</evidence>
<dbReference type="EMBL" id="JBAHYK010000690">
    <property type="protein sequence ID" value="KAL0571964.1"/>
    <property type="molecule type" value="Genomic_DNA"/>
</dbReference>
<dbReference type="Gene3D" id="3.40.50.1820">
    <property type="entry name" value="alpha/beta hydrolase"/>
    <property type="match status" value="1"/>
</dbReference>
<evidence type="ECO:0000256" key="10">
    <source>
        <dbReference type="RuleBase" id="RU361238"/>
    </source>
</evidence>
<feature type="chain" id="PRO_5044956303" description="Carboxylic ester hydrolase" evidence="10">
    <location>
        <begin position="29"/>
        <end position="540"/>
    </location>
</feature>
<proteinExistence type="inferred from homology"/>
<dbReference type="InterPro" id="IPR011118">
    <property type="entry name" value="Tannase/feruloyl_esterase"/>
</dbReference>
<dbReference type="SUPFAM" id="SSF53474">
    <property type="entry name" value="alpha/beta-Hydrolases"/>
    <property type="match status" value="2"/>
</dbReference>
<name>A0ABR3F9L3_9AGAR</name>
<accession>A0ABR3F9L3</accession>
<keyword evidence="3" id="KW-0119">Carbohydrate metabolism</keyword>
<evidence type="ECO:0000256" key="1">
    <source>
        <dbReference type="ARBA" id="ARBA00006249"/>
    </source>
</evidence>
<evidence type="ECO:0000256" key="9">
    <source>
        <dbReference type="ARBA" id="ARBA00034075"/>
    </source>
</evidence>
<evidence type="ECO:0000256" key="4">
    <source>
        <dbReference type="ARBA" id="ARBA00022723"/>
    </source>
</evidence>
<dbReference type="PANTHER" id="PTHR33938:SF15">
    <property type="entry name" value="FERULOYL ESTERASE B-RELATED"/>
    <property type="match status" value="1"/>
</dbReference>
<keyword evidence="3" id="KW-0624">Polysaccharide degradation</keyword>
<evidence type="ECO:0000256" key="6">
    <source>
        <dbReference type="ARBA" id="ARBA00022801"/>
    </source>
</evidence>
<keyword evidence="4" id="KW-0479">Metal-binding</keyword>
<evidence type="ECO:0000256" key="5">
    <source>
        <dbReference type="ARBA" id="ARBA00022729"/>
    </source>
</evidence>
<dbReference type="Pfam" id="PF07519">
    <property type="entry name" value="Tannase"/>
    <property type="match status" value="1"/>
</dbReference>
<organism evidence="11 12">
    <name type="scientific">Marasmius crinis-equi</name>
    <dbReference type="NCBI Taxonomy" id="585013"/>
    <lineage>
        <taxon>Eukaryota</taxon>
        <taxon>Fungi</taxon>
        <taxon>Dikarya</taxon>
        <taxon>Basidiomycota</taxon>
        <taxon>Agaricomycotina</taxon>
        <taxon>Agaricomycetes</taxon>
        <taxon>Agaricomycetidae</taxon>
        <taxon>Agaricales</taxon>
        <taxon>Marasmiineae</taxon>
        <taxon>Marasmiaceae</taxon>
        <taxon>Marasmius</taxon>
    </lineage>
</organism>